<feature type="transmembrane region" description="Helical" evidence="10">
    <location>
        <begin position="503"/>
        <end position="522"/>
    </location>
</feature>
<keyword evidence="3 10" id="KW-0812">Transmembrane</keyword>
<gene>
    <name evidence="12" type="ORF">Taro_037067</name>
</gene>
<feature type="transmembrane region" description="Helical" evidence="10">
    <location>
        <begin position="266"/>
        <end position="285"/>
    </location>
</feature>
<dbReference type="OrthoDB" id="3936150at2759"/>
<dbReference type="Proteomes" id="UP000652761">
    <property type="component" value="Unassembled WGS sequence"/>
</dbReference>
<keyword evidence="2" id="KW-0592">Phosphate transport</keyword>
<reference evidence="12" key="1">
    <citation type="submission" date="2017-07" db="EMBL/GenBank/DDBJ databases">
        <title>Taro Niue Genome Assembly and Annotation.</title>
        <authorList>
            <person name="Atibalentja N."/>
            <person name="Keating K."/>
            <person name="Fields C.J."/>
        </authorList>
    </citation>
    <scope>NUCLEOTIDE SEQUENCE</scope>
    <source>
        <strain evidence="12">Niue_2</strain>
        <tissue evidence="12">Leaf</tissue>
    </source>
</reference>
<feature type="transmembrane region" description="Helical" evidence="10">
    <location>
        <begin position="381"/>
        <end position="402"/>
    </location>
</feature>
<dbReference type="InterPro" id="IPR005828">
    <property type="entry name" value="MFS_sugar_transport-like"/>
</dbReference>
<feature type="transmembrane region" description="Helical" evidence="10">
    <location>
        <begin position="179"/>
        <end position="206"/>
    </location>
</feature>
<feature type="domain" description="Major facilitator superfamily (MFS) profile" evidence="11">
    <location>
        <begin position="76"/>
        <end position="527"/>
    </location>
</feature>
<dbReference type="Gene3D" id="1.20.1250.20">
    <property type="entry name" value="MFS general substrate transporter like domains"/>
    <property type="match status" value="1"/>
</dbReference>
<dbReference type="EMBL" id="NMUH01003183">
    <property type="protein sequence ID" value="MQM04272.1"/>
    <property type="molecule type" value="Genomic_DNA"/>
</dbReference>
<dbReference type="GO" id="GO:0015293">
    <property type="term" value="F:symporter activity"/>
    <property type="evidence" value="ECO:0007669"/>
    <property type="project" value="UniProtKB-KW"/>
</dbReference>
<dbReference type="PANTHER" id="PTHR24064">
    <property type="entry name" value="SOLUTE CARRIER FAMILY 22 MEMBER"/>
    <property type="match status" value="1"/>
</dbReference>
<dbReference type="GO" id="GO:0016020">
    <property type="term" value="C:membrane"/>
    <property type="evidence" value="ECO:0007669"/>
    <property type="project" value="UniProtKB-SubCell"/>
</dbReference>
<keyword evidence="13" id="KW-1185">Reference proteome</keyword>
<comment type="similarity">
    <text evidence="8">Belongs to the major facilitator superfamily. Phosphate:H(+) symporter (TC 2.A.1.9) family.</text>
</comment>
<evidence type="ECO:0000256" key="7">
    <source>
        <dbReference type="ARBA" id="ARBA00032043"/>
    </source>
</evidence>
<sequence>MHPPQRPIRCLTKEPPPFHNPATPTTTMAELDELVVVDGGAPPEARPARAAGRAELSVEEIIEEHVGALGWAQLIHVFLVSIAWVFDAQSTLVTIFADGQPPWMCKGRGGACPSSMCGLDPGAWEWVRGRKSSTVAEWGLVCDRKFWAGVPASVFFLGSLLGSAFHGRLADNQLGRKKTILLSCILSSLTCFLTSLSPNIWVYALLRFSNGFARSGIGICCLVLSTEVVGRKWRGQVGQYGFFFFTVGFLSIPLVAYPTRTSWRNMYRVLSILPLAYSFLVLPFISESPRWLVIRGRTKEAMDILNKLARINGRILPADLTISNPVSPASTGGGRGRKNESLWSARWAVKRMVLTMATGFGVGFVYYGVQLNVENLNFNLYLSVAVNGLMEIPAVILGSVLLSFMGRRTLFSSSAALAGAACLLCIPFAGRKKGSKGSWAQLAAEAMGFMAASTAFDVLYVYCVELFPTNVRNFAVSMLRQALMLGAAVAPQLVVLGRVSPKLSFVVFGCFSLFSGALTVWLPETRDAPLYETMEQQESEEKRKLQGSPDGGSEVELPVQDLPASAP</sequence>
<comment type="subcellular location">
    <subcellularLocation>
        <location evidence="1">Membrane</location>
        <topology evidence="1">Multi-pass membrane protein</topology>
    </subcellularLocation>
</comment>
<organism evidence="12 13">
    <name type="scientific">Colocasia esculenta</name>
    <name type="common">Wild taro</name>
    <name type="synonym">Arum esculentum</name>
    <dbReference type="NCBI Taxonomy" id="4460"/>
    <lineage>
        <taxon>Eukaryota</taxon>
        <taxon>Viridiplantae</taxon>
        <taxon>Streptophyta</taxon>
        <taxon>Embryophyta</taxon>
        <taxon>Tracheophyta</taxon>
        <taxon>Spermatophyta</taxon>
        <taxon>Magnoliopsida</taxon>
        <taxon>Liliopsida</taxon>
        <taxon>Araceae</taxon>
        <taxon>Aroideae</taxon>
        <taxon>Colocasieae</taxon>
        <taxon>Colocasia</taxon>
    </lineage>
</organism>
<feature type="region of interest" description="Disordered" evidence="9">
    <location>
        <begin position="533"/>
        <end position="567"/>
    </location>
</feature>
<evidence type="ECO:0000256" key="3">
    <source>
        <dbReference type="ARBA" id="ARBA00022692"/>
    </source>
</evidence>
<dbReference type="PROSITE" id="PS50850">
    <property type="entry name" value="MFS"/>
    <property type="match status" value="1"/>
</dbReference>
<dbReference type="InterPro" id="IPR036259">
    <property type="entry name" value="MFS_trans_sf"/>
</dbReference>
<keyword evidence="5 10" id="KW-1133">Transmembrane helix</keyword>
<accession>A0A843W365</accession>
<evidence type="ECO:0000313" key="12">
    <source>
        <dbReference type="EMBL" id="MQM04272.1"/>
    </source>
</evidence>
<evidence type="ECO:0000256" key="1">
    <source>
        <dbReference type="ARBA" id="ARBA00004141"/>
    </source>
</evidence>
<evidence type="ECO:0000259" key="11">
    <source>
        <dbReference type="PROSITE" id="PS50850"/>
    </source>
</evidence>
<evidence type="ECO:0000256" key="2">
    <source>
        <dbReference type="ARBA" id="ARBA00022592"/>
    </source>
</evidence>
<evidence type="ECO:0000256" key="6">
    <source>
        <dbReference type="ARBA" id="ARBA00023136"/>
    </source>
</evidence>
<keyword evidence="2" id="KW-0813">Transport</keyword>
<dbReference type="GO" id="GO:0006817">
    <property type="term" value="P:phosphate ion transport"/>
    <property type="evidence" value="ECO:0007669"/>
    <property type="project" value="UniProtKB-KW"/>
</dbReference>
<evidence type="ECO:0000256" key="8">
    <source>
        <dbReference type="ARBA" id="ARBA00044504"/>
    </source>
</evidence>
<name>A0A843W365_COLES</name>
<evidence type="ECO:0000256" key="5">
    <source>
        <dbReference type="ARBA" id="ARBA00022989"/>
    </source>
</evidence>
<protein>
    <recommendedName>
        <fullName evidence="7">H(+)/Pi cotransporter</fullName>
    </recommendedName>
</protein>
<feature type="transmembrane region" description="Helical" evidence="10">
    <location>
        <begin position="242"/>
        <end position="260"/>
    </location>
</feature>
<evidence type="ECO:0000313" key="13">
    <source>
        <dbReference type="Proteomes" id="UP000652761"/>
    </source>
</evidence>
<dbReference type="Pfam" id="PF00083">
    <property type="entry name" value="Sugar_tr"/>
    <property type="match status" value="1"/>
</dbReference>
<feature type="transmembrane region" description="Helical" evidence="10">
    <location>
        <begin position="352"/>
        <end position="369"/>
    </location>
</feature>
<feature type="transmembrane region" description="Helical" evidence="10">
    <location>
        <begin position="409"/>
        <end position="430"/>
    </location>
</feature>
<feature type="transmembrane region" description="Helical" evidence="10">
    <location>
        <begin position="442"/>
        <end position="462"/>
    </location>
</feature>
<evidence type="ECO:0000256" key="9">
    <source>
        <dbReference type="SAM" id="MobiDB-lite"/>
    </source>
</evidence>
<feature type="transmembrane region" description="Helical" evidence="10">
    <location>
        <begin position="146"/>
        <end position="167"/>
    </location>
</feature>
<dbReference type="SUPFAM" id="SSF103473">
    <property type="entry name" value="MFS general substrate transporter"/>
    <property type="match status" value="1"/>
</dbReference>
<dbReference type="AlphaFoldDB" id="A0A843W365"/>
<dbReference type="InterPro" id="IPR020846">
    <property type="entry name" value="MFS_dom"/>
</dbReference>
<keyword evidence="4" id="KW-0769">Symport</keyword>
<evidence type="ECO:0000256" key="4">
    <source>
        <dbReference type="ARBA" id="ARBA00022847"/>
    </source>
</evidence>
<proteinExistence type="inferred from homology"/>
<keyword evidence="6 10" id="KW-0472">Membrane</keyword>
<comment type="caution">
    <text evidence="12">The sequence shown here is derived from an EMBL/GenBank/DDBJ whole genome shotgun (WGS) entry which is preliminary data.</text>
</comment>
<evidence type="ECO:0000256" key="10">
    <source>
        <dbReference type="SAM" id="Phobius"/>
    </source>
</evidence>